<dbReference type="PIRSF" id="PIRSF005028">
    <property type="entry name" value="KhtT"/>
    <property type="match status" value="1"/>
</dbReference>
<evidence type="ECO:0000313" key="2">
    <source>
        <dbReference type="EMBL" id="QGP93792.1"/>
    </source>
</evidence>
<dbReference type="GO" id="GO:0008324">
    <property type="term" value="F:monoatomic cation transmembrane transporter activity"/>
    <property type="evidence" value="ECO:0007669"/>
    <property type="project" value="InterPro"/>
</dbReference>
<reference evidence="2 3" key="1">
    <citation type="submission" date="2019-11" db="EMBL/GenBank/DDBJ databases">
        <title>Genome sequence of Moorella glycerini DSM11254.</title>
        <authorList>
            <person name="Poehlein A."/>
            <person name="Boeer T."/>
            <person name="Daniel R."/>
        </authorList>
    </citation>
    <scope>NUCLEOTIDE SEQUENCE [LARGE SCALE GENOMIC DNA]</scope>
    <source>
        <strain evidence="2 3">DSM 11254</strain>
    </source>
</reference>
<evidence type="ECO:0000259" key="1">
    <source>
        <dbReference type="PROSITE" id="PS51202"/>
    </source>
</evidence>
<dbReference type="OrthoDB" id="67547at2"/>
<keyword evidence="3" id="KW-1185">Reference proteome</keyword>
<dbReference type="GO" id="GO:0006813">
    <property type="term" value="P:potassium ion transport"/>
    <property type="evidence" value="ECO:0007669"/>
    <property type="project" value="InterPro"/>
</dbReference>
<sequence>MLPLREIELPGIGRKFQLNTRSGEQLVIIIHEDGKRELYLFNPGNAEECTATVTLNDQEARQVGAILGGVVYKPTALEEAEVELDQLVIDWYKVETGAVGVGKTIGGLKVREQTGATIIAVIESDHTTHITPGPDQVIAAHCTLVLAGTREAVKACKRLILHGSL</sequence>
<proteinExistence type="predicted"/>
<dbReference type="InterPro" id="IPR026278">
    <property type="entry name" value="KhtT"/>
</dbReference>
<feature type="domain" description="RCK C-terminal" evidence="1">
    <location>
        <begin position="77"/>
        <end position="162"/>
    </location>
</feature>
<dbReference type="SUPFAM" id="SSF116726">
    <property type="entry name" value="TrkA C-terminal domain-like"/>
    <property type="match status" value="1"/>
</dbReference>
<dbReference type="AlphaFoldDB" id="A0A6I5ZUR1"/>
<dbReference type="Pfam" id="PF25991">
    <property type="entry name" value="KhtT_N"/>
    <property type="match status" value="1"/>
</dbReference>
<gene>
    <name evidence="2" type="primary">khtT</name>
    <name evidence="2" type="ORF">MGLY_32150</name>
</gene>
<dbReference type="InterPro" id="IPR036721">
    <property type="entry name" value="RCK_C_sf"/>
</dbReference>
<organism evidence="2 3">
    <name type="scientific">Neomoorella glycerini</name>
    <dbReference type="NCBI Taxonomy" id="55779"/>
    <lineage>
        <taxon>Bacteria</taxon>
        <taxon>Bacillati</taxon>
        <taxon>Bacillota</taxon>
        <taxon>Clostridia</taxon>
        <taxon>Neomoorellales</taxon>
        <taxon>Neomoorellaceae</taxon>
        <taxon>Neomoorella</taxon>
    </lineage>
</organism>
<dbReference type="InterPro" id="IPR058776">
    <property type="entry name" value="KhtT-like_N"/>
</dbReference>
<accession>A0A6I5ZUR1</accession>
<evidence type="ECO:0000313" key="3">
    <source>
        <dbReference type="Proteomes" id="UP000425916"/>
    </source>
</evidence>
<name>A0A6I5ZUR1_9FIRM</name>
<dbReference type="EMBL" id="CP046244">
    <property type="protein sequence ID" value="QGP93792.1"/>
    <property type="molecule type" value="Genomic_DNA"/>
</dbReference>
<dbReference type="RefSeq" id="WP_156275534.1">
    <property type="nucleotide sequence ID" value="NZ_CP046244.1"/>
</dbReference>
<dbReference type="Pfam" id="PF02080">
    <property type="entry name" value="TrkA_C"/>
    <property type="match status" value="1"/>
</dbReference>
<dbReference type="InterPro" id="IPR006037">
    <property type="entry name" value="RCK_C"/>
</dbReference>
<protein>
    <submittedName>
        <fullName evidence="2">K(+)/H(+) antiporter subunit KhtT</fullName>
    </submittedName>
</protein>
<dbReference type="PROSITE" id="PS51202">
    <property type="entry name" value="RCK_C"/>
    <property type="match status" value="1"/>
</dbReference>
<dbReference type="Gene3D" id="3.30.70.1450">
    <property type="entry name" value="Regulator of K+ conductance, C-terminal domain"/>
    <property type="match status" value="1"/>
</dbReference>
<dbReference type="Proteomes" id="UP000425916">
    <property type="component" value="Chromosome"/>
</dbReference>